<keyword evidence="3" id="KW-0687">Ribonucleoprotein</keyword>
<evidence type="ECO:0000313" key="6">
    <source>
        <dbReference type="EMBL" id="AMD21429.1"/>
    </source>
</evidence>
<dbReference type="PANTHER" id="PTHR13528:SF2">
    <property type="entry name" value="LARGE RIBOSOMAL SUBUNIT PROTEIN BL28M"/>
    <property type="match status" value="1"/>
</dbReference>
<name>A0A0X8HU09_9SACH</name>
<dbReference type="STRING" id="45286.A0A0X8HU09"/>
<dbReference type="PANTHER" id="PTHR13528">
    <property type="entry name" value="39S RIBOSOMAL PROTEIN L28, MITOCHONDRIAL"/>
    <property type="match status" value="1"/>
</dbReference>
<dbReference type="EMBL" id="CP014245">
    <property type="protein sequence ID" value="AMD21429.1"/>
    <property type="molecule type" value="Genomic_DNA"/>
</dbReference>
<dbReference type="FunFam" id="2.30.170.40:FF:000003">
    <property type="entry name" value="54S ribosomal protein L24"/>
    <property type="match status" value="1"/>
</dbReference>
<dbReference type="Pfam" id="PF00830">
    <property type="entry name" value="Ribosomal_L28"/>
    <property type="match status" value="1"/>
</dbReference>
<dbReference type="InterPro" id="IPR037147">
    <property type="entry name" value="Ribosomal_bL28_sf"/>
</dbReference>
<evidence type="ECO:0000256" key="5">
    <source>
        <dbReference type="ARBA" id="ARBA00037226"/>
    </source>
</evidence>
<evidence type="ECO:0000256" key="2">
    <source>
        <dbReference type="ARBA" id="ARBA00022980"/>
    </source>
</evidence>
<dbReference type="Proteomes" id="UP000243052">
    <property type="component" value="Chromosome v"/>
</dbReference>
<organism evidence="6 7">
    <name type="scientific">Eremothecium sinecaudum</name>
    <dbReference type="NCBI Taxonomy" id="45286"/>
    <lineage>
        <taxon>Eukaryota</taxon>
        <taxon>Fungi</taxon>
        <taxon>Dikarya</taxon>
        <taxon>Ascomycota</taxon>
        <taxon>Saccharomycotina</taxon>
        <taxon>Saccharomycetes</taxon>
        <taxon>Saccharomycetales</taxon>
        <taxon>Saccharomycetaceae</taxon>
        <taxon>Eremothecium</taxon>
    </lineage>
</organism>
<reference evidence="6 7" key="1">
    <citation type="submission" date="2016-01" db="EMBL/GenBank/DDBJ databases">
        <title>Genome sequence of the yeast Holleya sinecauda.</title>
        <authorList>
            <person name="Dietrich F.S."/>
        </authorList>
    </citation>
    <scope>NUCLEOTIDE SEQUENCE [LARGE SCALE GENOMIC DNA]</scope>
    <source>
        <strain evidence="6 7">ATCC 58844</strain>
    </source>
</reference>
<dbReference type="GO" id="GO:0003735">
    <property type="term" value="F:structural constituent of ribosome"/>
    <property type="evidence" value="ECO:0007669"/>
    <property type="project" value="InterPro"/>
</dbReference>
<keyword evidence="7" id="KW-1185">Reference proteome</keyword>
<sequence length="253" mass="29454">MQFNFQRGFSSAACLLRQWRLVESRRVAKQPEYKVGDVKPLYIPKQAKKFPDYPYGESHIFKQSNKGLYGASFIQFGNNVSESNNRTRRTWLPNVLRKSLWSEALKRPIKIKLTAKVLRTISKEGGIDNYLTKEKSARIKELGPTGWKLRYLVLKAQKLQENPPHKDAKIVKDSEGNDVTVYYEIPHNDTVLRITCGKRKLLYNLYPLELREYLADGKSLTYRDFLDNHQNLPIDGIVSKLHQYGFDFKQITI</sequence>
<keyword evidence="2" id="KW-0689">Ribosomal protein</keyword>
<dbReference type="GeneID" id="28724718"/>
<evidence type="ECO:0000256" key="1">
    <source>
        <dbReference type="ARBA" id="ARBA00008760"/>
    </source>
</evidence>
<dbReference type="RefSeq" id="XP_017988425.1">
    <property type="nucleotide sequence ID" value="XM_018132936.1"/>
</dbReference>
<evidence type="ECO:0000256" key="3">
    <source>
        <dbReference type="ARBA" id="ARBA00023274"/>
    </source>
</evidence>
<dbReference type="HAMAP" id="MF_00373">
    <property type="entry name" value="Ribosomal_bL28"/>
    <property type="match status" value="1"/>
</dbReference>
<dbReference type="AlphaFoldDB" id="A0A0X8HU09"/>
<dbReference type="GO" id="GO:0005762">
    <property type="term" value="C:mitochondrial large ribosomal subunit"/>
    <property type="evidence" value="ECO:0007669"/>
    <property type="project" value="TreeGrafter"/>
</dbReference>
<accession>A0A0X8HU09</accession>
<dbReference type="SUPFAM" id="SSF143800">
    <property type="entry name" value="L28p-like"/>
    <property type="match status" value="1"/>
</dbReference>
<evidence type="ECO:0000313" key="7">
    <source>
        <dbReference type="Proteomes" id="UP000243052"/>
    </source>
</evidence>
<dbReference type="InterPro" id="IPR026569">
    <property type="entry name" value="Ribosomal_bL28"/>
</dbReference>
<dbReference type="OrthoDB" id="361870at2759"/>
<protein>
    <recommendedName>
        <fullName evidence="4">Large ribosomal subunit protein bL28m</fullName>
    </recommendedName>
</protein>
<dbReference type="Gene3D" id="2.30.170.40">
    <property type="entry name" value="Ribosomal protein L28/L24"/>
    <property type="match status" value="1"/>
</dbReference>
<comment type="function">
    <text evidence="5">Component of the mitochondrial ribosome (mitoribosome), a dedicated translation machinery responsible for the synthesis of mitochondrial genome-encoded proteins, including at least some of the essential transmembrane subunits of the mitochondrial respiratory chain. The mitoribosomes are attached to the mitochondrial inner membrane and translation products are cotranslationally integrated into the membrane.</text>
</comment>
<gene>
    <name evidence="6" type="ORF">AW171_hschr53379</name>
</gene>
<comment type="similarity">
    <text evidence="1">Belongs to the bacterial ribosomal protein bL28 family.</text>
</comment>
<evidence type="ECO:0000256" key="4">
    <source>
        <dbReference type="ARBA" id="ARBA00035269"/>
    </source>
</evidence>
<proteinExistence type="inferred from homology"/>
<dbReference type="InterPro" id="IPR034704">
    <property type="entry name" value="Ribosomal_bL28/bL31-like_sf"/>
</dbReference>